<name>A0ABU5GRW7_9GAMM</name>
<dbReference type="SUPFAM" id="SSF52833">
    <property type="entry name" value="Thioredoxin-like"/>
    <property type="match status" value="1"/>
</dbReference>
<dbReference type="EMBL" id="JAXIVU010000004">
    <property type="protein sequence ID" value="MDY7218971.1"/>
    <property type="molecule type" value="Genomic_DNA"/>
</dbReference>
<comment type="caution">
    <text evidence="1">The sequence shown here is derived from an EMBL/GenBank/DDBJ whole genome shotgun (WGS) entry which is preliminary data.</text>
</comment>
<keyword evidence="2" id="KW-1185">Reference proteome</keyword>
<dbReference type="InterPro" id="IPR052565">
    <property type="entry name" value="Glutaredoxin-like_YDR286C"/>
</dbReference>
<dbReference type="PANTHER" id="PTHR33558:SF1">
    <property type="entry name" value="GLUTAREDOXIN-LIKE PROTEIN C5ORF63 HOMOLOG"/>
    <property type="match status" value="1"/>
</dbReference>
<dbReference type="InterPro" id="IPR008554">
    <property type="entry name" value="Glutaredoxin-like"/>
</dbReference>
<sequence length="83" mass="9565">MSVPCELFGTLGCHLCEKAEQVLQPFVVRGLVVELLDITDSQQWFERYALTIPVLRRVDTGQELNWPFNEDDVLDFLTDHISN</sequence>
<dbReference type="InterPro" id="IPR036249">
    <property type="entry name" value="Thioredoxin-like_sf"/>
</dbReference>
<dbReference type="Proteomes" id="UP001294570">
    <property type="component" value="Unassembled WGS sequence"/>
</dbReference>
<dbReference type="PANTHER" id="PTHR33558">
    <property type="entry name" value="GLUTAREDOXIN-LIKE PROTEIN C5ORF63 HOMOLOG"/>
    <property type="match status" value="1"/>
</dbReference>
<evidence type="ECO:0000313" key="2">
    <source>
        <dbReference type="Proteomes" id="UP001294570"/>
    </source>
</evidence>
<evidence type="ECO:0000313" key="1">
    <source>
        <dbReference type="EMBL" id="MDY7218971.1"/>
    </source>
</evidence>
<proteinExistence type="predicted"/>
<organism evidence="1 2">
    <name type="scientific">Denitrificimonas halotolerans</name>
    <dbReference type="NCBI Taxonomy" id="3098930"/>
    <lineage>
        <taxon>Bacteria</taxon>
        <taxon>Pseudomonadati</taxon>
        <taxon>Pseudomonadota</taxon>
        <taxon>Gammaproteobacteria</taxon>
        <taxon>Pseudomonadales</taxon>
        <taxon>Pseudomonadaceae</taxon>
        <taxon>Denitrificimonas</taxon>
    </lineage>
</organism>
<gene>
    <name evidence="1" type="ORF">TOI97_05220</name>
</gene>
<protein>
    <submittedName>
        <fullName evidence="1">Glutaredoxin family protein</fullName>
    </submittedName>
</protein>
<dbReference type="RefSeq" id="WP_321553060.1">
    <property type="nucleotide sequence ID" value="NZ_JAXIVU010000004.1"/>
</dbReference>
<dbReference type="Pfam" id="PF05768">
    <property type="entry name" value="Glrx-like"/>
    <property type="match status" value="1"/>
</dbReference>
<accession>A0ABU5GRW7</accession>
<dbReference type="Gene3D" id="3.40.30.10">
    <property type="entry name" value="Glutaredoxin"/>
    <property type="match status" value="1"/>
</dbReference>
<reference evidence="1 2" key="1">
    <citation type="submission" date="2023-12" db="EMBL/GenBank/DDBJ databases">
        <title>Denitrificimonas halotolerans sp. nov.,a novel species isolated from landfill leachate.</title>
        <authorList>
            <person name="Wang S."/>
        </authorList>
    </citation>
    <scope>NUCLEOTIDE SEQUENCE [LARGE SCALE GENOMIC DNA]</scope>
    <source>
        <strain evidence="1 2">JX-1</strain>
    </source>
</reference>